<evidence type="ECO:0000313" key="2">
    <source>
        <dbReference type="EMBL" id="TWI70637.1"/>
    </source>
</evidence>
<dbReference type="AlphaFoldDB" id="A0A562RNK9"/>
<accession>A0A562RNK9</accession>
<proteinExistence type="predicted"/>
<gene>
    <name evidence="2" type="ORF">IQ16_03810</name>
</gene>
<dbReference type="Proteomes" id="UP000316291">
    <property type="component" value="Unassembled WGS sequence"/>
</dbReference>
<keyword evidence="3" id="KW-1185">Reference proteome</keyword>
<organism evidence="2 3">
    <name type="scientific">Bradyrhizobium huanghuaihaiense</name>
    <dbReference type="NCBI Taxonomy" id="990078"/>
    <lineage>
        <taxon>Bacteria</taxon>
        <taxon>Pseudomonadati</taxon>
        <taxon>Pseudomonadota</taxon>
        <taxon>Alphaproteobacteria</taxon>
        <taxon>Hyphomicrobiales</taxon>
        <taxon>Nitrobacteraceae</taxon>
        <taxon>Bradyrhizobium</taxon>
    </lineage>
</organism>
<dbReference type="EMBL" id="VLLA01000008">
    <property type="protein sequence ID" value="TWI70637.1"/>
    <property type="molecule type" value="Genomic_DNA"/>
</dbReference>
<protein>
    <submittedName>
        <fullName evidence="2">Uncharacterized protein</fullName>
    </submittedName>
</protein>
<dbReference type="OrthoDB" id="9181066at2"/>
<feature type="region of interest" description="Disordered" evidence="1">
    <location>
        <begin position="199"/>
        <end position="239"/>
    </location>
</feature>
<dbReference type="RefSeq" id="WP_018643473.1">
    <property type="nucleotide sequence ID" value="NZ_VLLA01000008.1"/>
</dbReference>
<evidence type="ECO:0000313" key="3">
    <source>
        <dbReference type="Proteomes" id="UP000316291"/>
    </source>
</evidence>
<reference evidence="2 3" key="1">
    <citation type="journal article" date="2015" name="Stand. Genomic Sci.">
        <title>Genomic Encyclopedia of Bacterial and Archaeal Type Strains, Phase III: the genomes of soil and plant-associated and newly described type strains.</title>
        <authorList>
            <person name="Whitman W.B."/>
            <person name="Woyke T."/>
            <person name="Klenk H.P."/>
            <person name="Zhou Y."/>
            <person name="Lilburn T.G."/>
            <person name="Beck B.J."/>
            <person name="De Vos P."/>
            <person name="Vandamme P."/>
            <person name="Eisen J.A."/>
            <person name="Garrity G."/>
            <person name="Hugenholtz P."/>
            <person name="Kyrpides N.C."/>
        </authorList>
    </citation>
    <scope>NUCLEOTIDE SEQUENCE [LARGE SCALE GENOMIC DNA]</scope>
    <source>
        <strain evidence="2 3">CGMCC 1.10948</strain>
    </source>
</reference>
<sequence length="239" mass="26715">MAILAELYVRLDPYDATEAEYEQLGEHLHEAAIGTALRTYGGDVTVEVTITEGSAKIKMRVMQTILALDLIYGHMADWKSFKEQVGTTYEATVRFLNTMAEEIPKITQASPKQVKRLDKRDKASGKLKELVDSVDMLRQPMLEGASAKPLLRRIQRLAIEAEKDLTDNERNKLTSLVTEEVPDIDDLPQMTTAKVALLPSTPKLPTPPGGAAVPPKTRRRKSRVVFHKSTQVPRARQLK</sequence>
<comment type="caution">
    <text evidence="2">The sequence shown here is derived from an EMBL/GenBank/DDBJ whole genome shotgun (WGS) entry which is preliminary data.</text>
</comment>
<evidence type="ECO:0000256" key="1">
    <source>
        <dbReference type="SAM" id="MobiDB-lite"/>
    </source>
</evidence>
<feature type="compositionally biased region" description="Basic residues" evidence="1">
    <location>
        <begin position="216"/>
        <end position="226"/>
    </location>
</feature>
<name>A0A562RNK9_9BRAD</name>